<dbReference type="EMBL" id="JAKZEL010000021">
    <property type="protein sequence ID" value="KAI4532663.1"/>
    <property type="molecule type" value="Genomic_DNA"/>
</dbReference>
<dbReference type="AlphaFoldDB" id="A0AAD4Y2X9"/>
<reference evidence="2" key="1">
    <citation type="submission" date="2022-03" db="EMBL/GenBank/DDBJ databases">
        <title>Genomic analyses of argali, domestic sheep and their hybrids provide insights into chromosomal evolution, heterosis and genetic basis of agronomic traits.</title>
        <authorList>
            <person name="Li M."/>
        </authorList>
    </citation>
    <scope>NUCLEOTIDE SEQUENCE</scope>
    <source>
        <strain evidence="2">CAU-MHL-2022a</strain>
        <tissue evidence="2">Skin</tissue>
    </source>
</reference>
<accession>A0AAD4Y2X9</accession>
<comment type="caution">
    <text evidence="2">The sequence shown here is derived from an EMBL/GenBank/DDBJ whole genome shotgun (WGS) entry which is preliminary data.</text>
</comment>
<name>A0AAD4Y2X9_OVIAM</name>
<organism evidence="2 3">
    <name type="scientific">Ovis ammon polii</name>
    <dbReference type="NCBI Taxonomy" id="230172"/>
    <lineage>
        <taxon>Eukaryota</taxon>
        <taxon>Metazoa</taxon>
        <taxon>Chordata</taxon>
        <taxon>Craniata</taxon>
        <taxon>Vertebrata</taxon>
        <taxon>Euteleostomi</taxon>
        <taxon>Mammalia</taxon>
        <taxon>Eutheria</taxon>
        <taxon>Laurasiatheria</taxon>
        <taxon>Artiodactyla</taxon>
        <taxon>Ruminantia</taxon>
        <taxon>Pecora</taxon>
        <taxon>Bovidae</taxon>
        <taxon>Caprinae</taxon>
        <taxon>Ovis</taxon>
    </lineage>
</organism>
<dbReference type="Proteomes" id="UP001214576">
    <property type="component" value="Unassembled WGS sequence"/>
</dbReference>
<evidence type="ECO:0000256" key="1">
    <source>
        <dbReference type="SAM" id="MobiDB-lite"/>
    </source>
</evidence>
<proteinExistence type="predicted"/>
<evidence type="ECO:0000313" key="3">
    <source>
        <dbReference type="Proteomes" id="UP001214576"/>
    </source>
</evidence>
<feature type="region of interest" description="Disordered" evidence="1">
    <location>
        <begin position="1"/>
        <end position="60"/>
    </location>
</feature>
<keyword evidence="3" id="KW-1185">Reference proteome</keyword>
<evidence type="ECO:0000313" key="2">
    <source>
        <dbReference type="EMBL" id="KAI4532663.1"/>
    </source>
</evidence>
<feature type="compositionally biased region" description="Polar residues" evidence="1">
    <location>
        <begin position="46"/>
        <end position="60"/>
    </location>
</feature>
<protein>
    <submittedName>
        <fullName evidence="2">Uncharacterized protein</fullName>
    </submittedName>
</protein>
<sequence>MDRPAGPRAAAVKPGSLATSRRAAPADAAGAGTHPVHGKGLFVPASPSSSLLDAQPTGTHPSDFSQKVIAYLSPELGFILPLHYLTAPDYKFQAGKNPHTLLLPSVLWHHNRHTAGTQKLLIA</sequence>
<gene>
    <name evidence="2" type="ORF">MG293_017071</name>
</gene>
<feature type="compositionally biased region" description="Low complexity" evidence="1">
    <location>
        <begin position="18"/>
        <end position="33"/>
    </location>
</feature>